<evidence type="ECO:0000313" key="2">
    <source>
        <dbReference type="EMBL" id="KAF2148125.1"/>
    </source>
</evidence>
<protein>
    <submittedName>
        <fullName evidence="2">Uncharacterized protein</fullName>
    </submittedName>
</protein>
<sequence length="172" mass="19069">MEPILAHGLRRRVPKTSPVEKHFRPTPTRNGASARVLRSRVPKSSSNVMRLSGTRPLVLKYFQGVLDKANKCRSRISDVLQDCFQGAAYWSSKFPSSVTSPSMSNSTTLLLVLPCPLSIKSSARTLGDIHISCPSPRKQKLDLASLHCLGFPSPCRDRRMVPADRLQQYPVA</sequence>
<dbReference type="Proteomes" id="UP000799439">
    <property type="component" value="Unassembled WGS sequence"/>
</dbReference>
<feature type="region of interest" description="Disordered" evidence="1">
    <location>
        <begin position="18"/>
        <end position="38"/>
    </location>
</feature>
<dbReference type="AlphaFoldDB" id="A0A9P4MBY9"/>
<dbReference type="EMBL" id="ML996094">
    <property type="protein sequence ID" value="KAF2148125.1"/>
    <property type="molecule type" value="Genomic_DNA"/>
</dbReference>
<comment type="caution">
    <text evidence="2">The sequence shown here is derived from an EMBL/GenBank/DDBJ whole genome shotgun (WGS) entry which is preliminary data.</text>
</comment>
<name>A0A9P4MBY9_9PEZI</name>
<organism evidence="2 3">
    <name type="scientific">Myriangium duriaei CBS 260.36</name>
    <dbReference type="NCBI Taxonomy" id="1168546"/>
    <lineage>
        <taxon>Eukaryota</taxon>
        <taxon>Fungi</taxon>
        <taxon>Dikarya</taxon>
        <taxon>Ascomycota</taxon>
        <taxon>Pezizomycotina</taxon>
        <taxon>Dothideomycetes</taxon>
        <taxon>Dothideomycetidae</taxon>
        <taxon>Myriangiales</taxon>
        <taxon>Myriangiaceae</taxon>
        <taxon>Myriangium</taxon>
    </lineage>
</organism>
<keyword evidence="3" id="KW-1185">Reference proteome</keyword>
<proteinExistence type="predicted"/>
<evidence type="ECO:0000256" key="1">
    <source>
        <dbReference type="SAM" id="MobiDB-lite"/>
    </source>
</evidence>
<reference evidence="2" key="1">
    <citation type="journal article" date="2020" name="Stud. Mycol.">
        <title>101 Dothideomycetes genomes: a test case for predicting lifestyles and emergence of pathogens.</title>
        <authorList>
            <person name="Haridas S."/>
            <person name="Albert R."/>
            <person name="Binder M."/>
            <person name="Bloem J."/>
            <person name="Labutti K."/>
            <person name="Salamov A."/>
            <person name="Andreopoulos B."/>
            <person name="Baker S."/>
            <person name="Barry K."/>
            <person name="Bills G."/>
            <person name="Bluhm B."/>
            <person name="Cannon C."/>
            <person name="Castanera R."/>
            <person name="Culley D."/>
            <person name="Daum C."/>
            <person name="Ezra D."/>
            <person name="Gonzalez J."/>
            <person name="Henrissat B."/>
            <person name="Kuo A."/>
            <person name="Liang C."/>
            <person name="Lipzen A."/>
            <person name="Lutzoni F."/>
            <person name="Magnuson J."/>
            <person name="Mondo S."/>
            <person name="Nolan M."/>
            <person name="Ohm R."/>
            <person name="Pangilinan J."/>
            <person name="Park H.-J."/>
            <person name="Ramirez L."/>
            <person name="Alfaro M."/>
            <person name="Sun H."/>
            <person name="Tritt A."/>
            <person name="Yoshinaga Y."/>
            <person name="Zwiers L.-H."/>
            <person name="Turgeon B."/>
            <person name="Goodwin S."/>
            <person name="Spatafora J."/>
            <person name="Crous P."/>
            <person name="Grigoriev I."/>
        </authorList>
    </citation>
    <scope>NUCLEOTIDE SEQUENCE</scope>
    <source>
        <strain evidence="2">CBS 260.36</strain>
    </source>
</reference>
<accession>A0A9P4MBY9</accession>
<evidence type="ECO:0000313" key="3">
    <source>
        <dbReference type="Proteomes" id="UP000799439"/>
    </source>
</evidence>
<gene>
    <name evidence="2" type="ORF">K461DRAFT_68966</name>
</gene>